<proteinExistence type="inferred from homology"/>
<gene>
    <name evidence="6" type="primary">rps20</name>
    <name evidence="6" type="ORF">Riqu_036</name>
</gene>
<dbReference type="InterPro" id="IPR002583">
    <property type="entry name" value="Ribosomal_bS20"/>
</dbReference>
<geneLocation type="plastid" evidence="6"/>
<dbReference type="EMBL" id="KX284710">
    <property type="protein sequence ID" value="AOM64515.1"/>
    <property type="molecule type" value="Genomic_DNA"/>
</dbReference>
<organism evidence="6">
    <name type="scientific">Riquetophycus sp</name>
    <dbReference type="NCBI Taxonomy" id="1897556"/>
    <lineage>
        <taxon>Eukaryota</taxon>
        <taxon>Rhodophyta</taxon>
        <taxon>Florideophyceae</taxon>
        <taxon>Rhodymeniophycidae</taxon>
        <taxon>Peyssonneliales</taxon>
        <taxon>Peyssonneliaceae</taxon>
        <taxon>Riquetophycus</taxon>
    </lineage>
</organism>
<evidence type="ECO:0000256" key="1">
    <source>
        <dbReference type="ARBA" id="ARBA00007634"/>
    </source>
</evidence>
<dbReference type="PANTHER" id="PTHR33398">
    <property type="entry name" value="30S RIBOSOMAL PROTEIN S20"/>
    <property type="match status" value="1"/>
</dbReference>
<dbReference type="GO" id="GO:0005829">
    <property type="term" value="C:cytosol"/>
    <property type="evidence" value="ECO:0007669"/>
    <property type="project" value="TreeGrafter"/>
</dbReference>
<dbReference type="GO" id="GO:0070181">
    <property type="term" value="F:small ribosomal subunit rRNA binding"/>
    <property type="evidence" value="ECO:0007669"/>
    <property type="project" value="TreeGrafter"/>
</dbReference>
<keyword evidence="4 6" id="KW-0689">Ribosomal protein</keyword>
<keyword evidence="3" id="KW-0694">RNA-binding</keyword>
<dbReference type="AlphaFoldDB" id="A0A1C9C802"/>
<protein>
    <submittedName>
        <fullName evidence="6">Ribosomal protein S20</fullName>
    </submittedName>
</protein>
<dbReference type="Gene3D" id="1.20.58.110">
    <property type="entry name" value="Ribosomal protein S20"/>
    <property type="match status" value="1"/>
</dbReference>
<dbReference type="GO" id="GO:0003735">
    <property type="term" value="F:structural constituent of ribosome"/>
    <property type="evidence" value="ECO:0007669"/>
    <property type="project" value="InterPro"/>
</dbReference>
<dbReference type="GO" id="GO:0015935">
    <property type="term" value="C:small ribosomal subunit"/>
    <property type="evidence" value="ECO:0007669"/>
    <property type="project" value="TreeGrafter"/>
</dbReference>
<evidence type="ECO:0000256" key="4">
    <source>
        <dbReference type="ARBA" id="ARBA00022980"/>
    </source>
</evidence>
<evidence type="ECO:0000256" key="2">
    <source>
        <dbReference type="ARBA" id="ARBA00022730"/>
    </source>
</evidence>
<evidence type="ECO:0000256" key="5">
    <source>
        <dbReference type="ARBA" id="ARBA00023274"/>
    </source>
</evidence>
<sequence length="92" mass="10396">MSKNLSAIKKVNVSLRNRSRNRIYKSTIKTLTRTYLLSLKKLDANNSDEVLSNLSNVYSAIDKAIKCRVLHKNNGSRKKSMLAKAMKKKANA</sequence>
<keyword evidence="5" id="KW-0687">Ribonucleoprotein</keyword>
<reference evidence="6" key="1">
    <citation type="journal article" date="2016" name="BMC Biol.">
        <title>Parallel evolution of highly conserved plastid genome architecture in red seaweeds and seed plants.</title>
        <authorList>
            <person name="Lee J."/>
            <person name="Cho C.H."/>
            <person name="Park S.I."/>
            <person name="Choi J.W."/>
            <person name="Song H.S."/>
            <person name="West J.A."/>
            <person name="Bhattacharya D."/>
            <person name="Yoon H.S."/>
        </authorList>
    </citation>
    <scope>NUCLEOTIDE SEQUENCE</scope>
</reference>
<accession>A0A1C9C802</accession>
<keyword evidence="6" id="KW-0934">Plastid</keyword>
<dbReference type="InterPro" id="IPR036510">
    <property type="entry name" value="Ribosomal_bS20_sf"/>
</dbReference>
<dbReference type="GO" id="GO:0006412">
    <property type="term" value="P:translation"/>
    <property type="evidence" value="ECO:0007669"/>
    <property type="project" value="InterPro"/>
</dbReference>
<evidence type="ECO:0000256" key="3">
    <source>
        <dbReference type="ARBA" id="ARBA00022884"/>
    </source>
</evidence>
<dbReference type="PANTHER" id="PTHR33398:SF1">
    <property type="entry name" value="SMALL RIBOSOMAL SUBUNIT PROTEIN BS20C"/>
    <property type="match status" value="1"/>
</dbReference>
<dbReference type="HAMAP" id="MF_00500">
    <property type="entry name" value="Ribosomal_bS20"/>
    <property type="match status" value="1"/>
</dbReference>
<dbReference type="Pfam" id="PF01649">
    <property type="entry name" value="Ribosomal_S20p"/>
    <property type="match status" value="1"/>
</dbReference>
<dbReference type="SUPFAM" id="SSF46992">
    <property type="entry name" value="Ribosomal protein S20"/>
    <property type="match status" value="1"/>
</dbReference>
<dbReference type="NCBIfam" id="TIGR00029">
    <property type="entry name" value="S20"/>
    <property type="match status" value="1"/>
</dbReference>
<evidence type="ECO:0000313" key="6">
    <source>
        <dbReference type="EMBL" id="AOM64515.1"/>
    </source>
</evidence>
<name>A0A1C9C802_9FLOR</name>
<keyword evidence="2" id="KW-0699">rRNA-binding</keyword>
<comment type="similarity">
    <text evidence="1">Belongs to the bacterial ribosomal protein bS20 family.</text>
</comment>